<evidence type="ECO:0000313" key="1">
    <source>
        <dbReference type="EMBL" id="BDU01820.1"/>
    </source>
</evidence>
<dbReference type="EMBL" id="AP026978">
    <property type="protein sequence ID" value="BDU01820.1"/>
    <property type="molecule type" value="Genomic_DNA"/>
</dbReference>
<organism evidence="1 2">
    <name type="scientific">Nocardia sputorum</name>
    <dbReference type="NCBI Taxonomy" id="2984338"/>
    <lineage>
        <taxon>Bacteria</taxon>
        <taxon>Bacillati</taxon>
        <taxon>Actinomycetota</taxon>
        <taxon>Actinomycetes</taxon>
        <taxon>Mycobacteriales</taxon>
        <taxon>Nocardiaceae</taxon>
        <taxon>Nocardia</taxon>
    </lineage>
</organism>
<sequence length="70" mass="7022">MTEVPGGTGPPTAISVAMSLRANHTPGVFIGTAQFSGRRVSLVAAAATVARVDGAAGTRGTEVLVDLVMR</sequence>
<accession>A0ABN6UAP3</accession>
<dbReference type="Proteomes" id="UP001317870">
    <property type="component" value="Chromosome"/>
</dbReference>
<gene>
    <name evidence="1" type="ORF">IFM12276_48480</name>
</gene>
<keyword evidence="2" id="KW-1185">Reference proteome</keyword>
<proteinExistence type="predicted"/>
<protein>
    <submittedName>
        <fullName evidence="1">Uncharacterized protein</fullName>
    </submittedName>
</protein>
<evidence type="ECO:0000313" key="2">
    <source>
        <dbReference type="Proteomes" id="UP001317870"/>
    </source>
</evidence>
<reference evidence="1 2" key="1">
    <citation type="submission" date="2022-11" db="EMBL/GenBank/DDBJ databases">
        <title>Genome Sequencing of Nocardia sp. ON39_IFM12276 and assembly.</title>
        <authorList>
            <person name="Shimojima M."/>
            <person name="Toyokawa M."/>
            <person name="Uesaka K."/>
        </authorList>
    </citation>
    <scope>NUCLEOTIDE SEQUENCE [LARGE SCALE GENOMIC DNA]</scope>
    <source>
        <strain evidence="1 2">IFM 12276</strain>
    </source>
</reference>
<name>A0ABN6UAP3_9NOCA</name>